<dbReference type="InterPro" id="IPR013785">
    <property type="entry name" value="Aldolase_TIM"/>
</dbReference>
<accession>A0ABU0AD62</accession>
<dbReference type="InterPro" id="IPR002915">
    <property type="entry name" value="DeoC/FbaB/LacD_aldolase"/>
</dbReference>
<dbReference type="RefSeq" id="WP_307472551.1">
    <property type="nucleotide sequence ID" value="NZ_JAUSUB010000003.1"/>
</dbReference>
<dbReference type="PANTHER" id="PTHR47916:SF1">
    <property type="entry name" value="3-HYDROXY-5-PHOSPHONOOXYPENTANE-2,4-DIONE THIOLASE"/>
    <property type="match status" value="1"/>
</dbReference>
<dbReference type="InterPro" id="IPR050456">
    <property type="entry name" value="DeoC/FbaB_aldolase"/>
</dbReference>
<comment type="caution">
    <text evidence="1">The sequence shown here is derived from an EMBL/GenBank/DDBJ whole genome shotgun (WGS) entry which is preliminary data.</text>
</comment>
<sequence length="262" mass="28361">MTWGLQNRINKLIPNGKTVMLAIDHGYFLGPITGLENPYETVKELLPYTDSLFLTRGALQSSFPEDITTPIALRISGGPSVLNNLSNENLVTPIKEAIRYNAVGVGVSTFIGSENETQTVTNLANAVTEAHDYGLAVLGITAVGKELEKRDAKFLSLASRILAEIGADIVKTYYCDNFEKITTTCPVPVVIAGGPKFDTIRQAFEITHNAMQQGAAGVDMGRNIWQSNHPLAMIKGIHSIVHGGQSVDEAVEMYEETAKAKV</sequence>
<dbReference type="CDD" id="cd00958">
    <property type="entry name" value="DhnA"/>
    <property type="match status" value="1"/>
</dbReference>
<dbReference type="Pfam" id="PF01791">
    <property type="entry name" value="DeoC"/>
    <property type="match status" value="1"/>
</dbReference>
<dbReference type="InterPro" id="IPR041720">
    <property type="entry name" value="FbaB-like"/>
</dbReference>
<name>A0ABU0AD62_9BACI</name>
<reference evidence="1 2" key="1">
    <citation type="submission" date="2023-07" db="EMBL/GenBank/DDBJ databases">
        <title>Genomic Encyclopedia of Type Strains, Phase IV (KMG-IV): sequencing the most valuable type-strain genomes for metagenomic binning, comparative biology and taxonomic classification.</title>
        <authorList>
            <person name="Goeker M."/>
        </authorList>
    </citation>
    <scope>NUCLEOTIDE SEQUENCE [LARGE SCALE GENOMIC DNA]</scope>
    <source>
        <strain evidence="1 2">DSM 23494</strain>
    </source>
</reference>
<evidence type="ECO:0000313" key="2">
    <source>
        <dbReference type="Proteomes" id="UP001238088"/>
    </source>
</evidence>
<gene>
    <name evidence="1" type="ORF">J2S17_001053</name>
</gene>
<dbReference type="NCBIfam" id="NF006081">
    <property type="entry name" value="PRK08227.1"/>
    <property type="match status" value="1"/>
</dbReference>
<dbReference type="Proteomes" id="UP001238088">
    <property type="component" value="Unassembled WGS sequence"/>
</dbReference>
<keyword evidence="2" id="KW-1185">Reference proteome</keyword>
<organism evidence="1 2">
    <name type="scientific">Cytobacillus purgationiresistens</name>
    <dbReference type="NCBI Taxonomy" id="863449"/>
    <lineage>
        <taxon>Bacteria</taxon>
        <taxon>Bacillati</taxon>
        <taxon>Bacillota</taxon>
        <taxon>Bacilli</taxon>
        <taxon>Bacillales</taxon>
        <taxon>Bacillaceae</taxon>
        <taxon>Cytobacillus</taxon>
    </lineage>
</organism>
<dbReference type="PANTHER" id="PTHR47916">
    <property type="entry name" value="FRUCTOSE-BISPHOSPHATE ALDOLASE CLASS 1"/>
    <property type="match status" value="1"/>
</dbReference>
<dbReference type="PIRSF" id="PIRSF038992">
    <property type="entry name" value="Aldolase_Ia"/>
    <property type="match status" value="1"/>
</dbReference>
<proteinExistence type="predicted"/>
<dbReference type="SUPFAM" id="SSF51569">
    <property type="entry name" value="Aldolase"/>
    <property type="match status" value="1"/>
</dbReference>
<dbReference type="SMART" id="SM01133">
    <property type="entry name" value="DeoC"/>
    <property type="match status" value="1"/>
</dbReference>
<protein>
    <submittedName>
        <fullName evidence="1">DhnA family fructose-bisphosphate aldolase class Ia</fullName>
    </submittedName>
</protein>
<evidence type="ECO:0000313" key="1">
    <source>
        <dbReference type="EMBL" id="MDQ0269183.1"/>
    </source>
</evidence>
<dbReference type="Gene3D" id="3.20.20.70">
    <property type="entry name" value="Aldolase class I"/>
    <property type="match status" value="1"/>
</dbReference>
<dbReference type="EMBL" id="JAUSUB010000003">
    <property type="protein sequence ID" value="MDQ0269183.1"/>
    <property type="molecule type" value="Genomic_DNA"/>
</dbReference>